<evidence type="ECO:0000256" key="1">
    <source>
        <dbReference type="SAM" id="MobiDB-lite"/>
    </source>
</evidence>
<reference evidence="2" key="1">
    <citation type="submission" date="2023-07" db="EMBL/GenBank/DDBJ databases">
        <title>Sorghum-associated microbial communities from plants grown in Nebraska, USA.</title>
        <authorList>
            <person name="Schachtman D."/>
        </authorList>
    </citation>
    <scope>NUCLEOTIDE SEQUENCE</scope>
    <source>
        <strain evidence="2">1457</strain>
    </source>
</reference>
<gene>
    <name evidence="2" type="ORF">J2W61_000195</name>
</gene>
<sequence>MSVIHSRKLSRRIERKHAGPARPKKPISNEEKISGMQDPKLVRSHTKLYQLHGKIVTSSAVFWNPPDFGKAVRLPPNKGAKTARGSMPYNGHVVPFESELEHNNLLTLMARSDIADIHGQYPVLPYIDEAGKTRSHTADFFVRFKDGYLLALLVKMERKRAEMEALIARINSYGVDGKVDDIRLLTEKNGSYEAAANARNILWSRRHHNEQEVNELLVVLSKMHGFFRFGDLLWGCNNIPSRRVAVWRLIDQGVLFSTTGEEITELTWLRKTTA</sequence>
<protein>
    <recommendedName>
        <fullName evidence="4">TnsA endonuclease N-terminal domain-containing protein</fullName>
    </recommendedName>
</protein>
<dbReference type="AlphaFoldDB" id="A0AAW8LKA2"/>
<accession>A0AAW8LKA2</accession>
<comment type="caution">
    <text evidence="2">The sequence shown here is derived from an EMBL/GenBank/DDBJ whole genome shotgun (WGS) entry which is preliminary data.</text>
</comment>
<dbReference type="EMBL" id="JAVDSW010000001">
    <property type="protein sequence ID" value="MDR6700367.1"/>
    <property type="molecule type" value="Genomic_DNA"/>
</dbReference>
<dbReference type="Proteomes" id="UP001265315">
    <property type="component" value="Unassembled WGS sequence"/>
</dbReference>
<feature type="compositionally biased region" description="Basic residues" evidence="1">
    <location>
        <begin position="1"/>
        <end position="25"/>
    </location>
</feature>
<proteinExistence type="predicted"/>
<evidence type="ECO:0000313" key="3">
    <source>
        <dbReference type="Proteomes" id="UP001265315"/>
    </source>
</evidence>
<evidence type="ECO:0008006" key="4">
    <source>
        <dbReference type="Google" id="ProtNLM"/>
    </source>
</evidence>
<dbReference type="RefSeq" id="WP_131861078.1">
    <property type="nucleotide sequence ID" value="NZ_JAGIPM010000004.1"/>
</dbReference>
<feature type="region of interest" description="Disordered" evidence="1">
    <location>
        <begin position="1"/>
        <end position="35"/>
    </location>
</feature>
<organism evidence="2 3">
    <name type="scientific">Agrobacterium tumefaciens</name>
    <dbReference type="NCBI Taxonomy" id="358"/>
    <lineage>
        <taxon>Bacteria</taxon>
        <taxon>Pseudomonadati</taxon>
        <taxon>Pseudomonadota</taxon>
        <taxon>Alphaproteobacteria</taxon>
        <taxon>Hyphomicrobiales</taxon>
        <taxon>Rhizobiaceae</taxon>
        <taxon>Rhizobium/Agrobacterium group</taxon>
        <taxon>Agrobacterium</taxon>
        <taxon>Agrobacterium tumefaciens complex</taxon>
    </lineage>
</organism>
<name>A0AAW8LKA2_AGRTU</name>
<evidence type="ECO:0000313" key="2">
    <source>
        <dbReference type="EMBL" id="MDR6700367.1"/>
    </source>
</evidence>